<name>A0A4C1Y4B6_EUMVA</name>
<dbReference type="EMBL" id="BGZK01001039">
    <property type="protein sequence ID" value="GBP69389.1"/>
    <property type="molecule type" value="Genomic_DNA"/>
</dbReference>
<accession>A0A4C1Y4B6</accession>
<dbReference type="AlphaFoldDB" id="A0A4C1Y4B6"/>
<evidence type="ECO:0000313" key="3">
    <source>
        <dbReference type="Proteomes" id="UP000299102"/>
    </source>
</evidence>
<proteinExistence type="predicted"/>
<gene>
    <name evidence="2" type="ORF">EVAR_54808_1</name>
</gene>
<organism evidence="2 3">
    <name type="scientific">Eumeta variegata</name>
    <name type="common">Bagworm moth</name>
    <name type="synonym">Eumeta japonica</name>
    <dbReference type="NCBI Taxonomy" id="151549"/>
    <lineage>
        <taxon>Eukaryota</taxon>
        <taxon>Metazoa</taxon>
        <taxon>Ecdysozoa</taxon>
        <taxon>Arthropoda</taxon>
        <taxon>Hexapoda</taxon>
        <taxon>Insecta</taxon>
        <taxon>Pterygota</taxon>
        <taxon>Neoptera</taxon>
        <taxon>Endopterygota</taxon>
        <taxon>Lepidoptera</taxon>
        <taxon>Glossata</taxon>
        <taxon>Ditrysia</taxon>
        <taxon>Tineoidea</taxon>
        <taxon>Psychidae</taxon>
        <taxon>Oiketicinae</taxon>
        <taxon>Eumeta</taxon>
    </lineage>
</organism>
<feature type="compositionally biased region" description="Basic and acidic residues" evidence="1">
    <location>
        <begin position="1"/>
        <end position="12"/>
    </location>
</feature>
<sequence length="173" mass="19305">MEGEYGHGREDGPPELSFTGRTVTADVDNSHLYFLRERTGLGMSVGMRAALTKVLCRLLDCVALTCDAPMGQLCFLTSDTTWIRKTAPSSTEPAPIDVIVTSAMLQLDYSPQTDGLTDRRMDRRRRDQMTFRFFDLVNGAFANVPTRHRCAFPLYDTGRTTTARRCGSPRTAD</sequence>
<evidence type="ECO:0000256" key="1">
    <source>
        <dbReference type="SAM" id="MobiDB-lite"/>
    </source>
</evidence>
<protein>
    <submittedName>
        <fullName evidence="2">Uncharacterized protein</fullName>
    </submittedName>
</protein>
<reference evidence="2 3" key="1">
    <citation type="journal article" date="2019" name="Commun. Biol.">
        <title>The bagworm genome reveals a unique fibroin gene that provides high tensile strength.</title>
        <authorList>
            <person name="Kono N."/>
            <person name="Nakamura H."/>
            <person name="Ohtoshi R."/>
            <person name="Tomita M."/>
            <person name="Numata K."/>
            <person name="Arakawa K."/>
        </authorList>
    </citation>
    <scope>NUCLEOTIDE SEQUENCE [LARGE SCALE GENOMIC DNA]</scope>
</reference>
<feature type="region of interest" description="Disordered" evidence="1">
    <location>
        <begin position="1"/>
        <end position="20"/>
    </location>
</feature>
<dbReference type="Proteomes" id="UP000299102">
    <property type="component" value="Unassembled WGS sequence"/>
</dbReference>
<keyword evidence="3" id="KW-1185">Reference proteome</keyword>
<comment type="caution">
    <text evidence="2">The sequence shown here is derived from an EMBL/GenBank/DDBJ whole genome shotgun (WGS) entry which is preliminary data.</text>
</comment>
<evidence type="ECO:0000313" key="2">
    <source>
        <dbReference type="EMBL" id="GBP69389.1"/>
    </source>
</evidence>